<reference evidence="1 2" key="1">
    <citation type="submission" date="2020-02" db="EMBL/GenBank/DDBJ databases">
        <title>Rhodobacter algicola sp. nov., isolated from microalga culture.</title>
        <authorList>
            <person name="Park C.-Y."/>
        </authorList>
    </citation>
    <scope>NUCLEOTIDE SEQUENCE [LARGE SCALE GENOMIC DNA]</scope>
    <source>
        <strain evidence="1 2">ETT8</strain>
    </source>
</reference>
<dbReference type="EMBL" id="JAAIKE010000005">
    <property type="protein sequence ID" value="NEX47639.1"/>
    <property type="molecule type" value="Genomic_DNA"/>
</dbReference>
<name>A0A6B3RX39_9RHOB</name>
<keyword evidence="2" id="KW-1185">Reference proteome</keyword>
<proteinExistence type="predicted"/>
<accession>A0A6B3RX39</accession>
<dbReference type="Proteomes" id="UP000481421">
    <property type="component" value="Unassembled WGS sequence"/>
</dbReference>
<gene>
    <name evidence="1" type="ORF">G3572_15610</name>
</gene>
<evidence type="ECO:0000313" key="2">
    <source>
        <dbReference type="Proteomes" id="UP000481421"/>
    </source>
</evidence>
<organism evidence="1 2">
    <name type="scientific">Pseudotabrizicola algicola</name>
    <dbReference type="NCBI Taxonomy" id="2709381"/>
    <lineage>
        <taxon>Bacteria</taxon>
        <taxon>Pseudomonadati</taxon>
        <taxon>Pseudomonadota</taxon>
        <taxon>Alphaproteobacteria</taxon>
        <taxon>Rhodobacterales</taxon>
        <taxon>Paracoccaceae</taxon>
        <taxon>Pseudotabrizicola</taxon>
    </lineage>
</organism>
<dbReference type="AlphaFoldDB" id="A0A6B3RX39"/>
<evidence type="ECO:0000313" key="1">
    <source>
        <dbReference type="EMBL" id="NEX47639.1"/>
    </source>
</evidence>
<protein>
    <submittedName>
        <fullName evidence="1">Uncharacterized protein</fullName>
    </submittedName>
</protein>
<comment type="caution">
    <text evidence="1">The sequence shown here is derived from an EMBL/GenBank/DDBJ whole genome shotgun (WGS) entry which is preliminary data.</text>
</comment>
<dbReference type="RefSeq" id="WP_164613561.1">
    <property type="nucleotide sequence ID" value="NZ_JAAIKE010000005.1"/>
</dbReference>
<sequence>MTHASYQHLLDLSDAFAQHTNMSHWRVSFLARGDGQFFKRLREGKGCTVKTATAVLQWFSDNWPEDLTWPSDIPRPPKSKKEAA</sequence>